<comment type="caution">
    <text evidence="6">The sequence shown here is derived from an EMBL/GenBank/DDBJ whole genome shotgun (WGS) entry which is preliminary data.</text>
</comment>
<dbReference type="Gene3D" id="1.10.357.10">
    <property type="entry name" value="Tetracycline Repressor, domain 2"/>
    <property type="match status" value="1"/>
</dbReference>
<dbReference type="InterPro" id="IPR009057">
    <property type="entry name" value="Homeodomain-like_sf"/>
</dbReference>
<dbReference type="InterPro" id="IPR050109">
    <property type="entry name" value="HTH-type_TetR-like_transc_reg"/>
</dbReference>
<organism evidence="6 7">
    <name type="scientific">Balneatrix alpica</name>
    <dbReference type="NCBI Taxonomy" id="75684"/>
    <lineage>
        <taxon>Bacteria</taxon>
        <taxon>Pseudomonadati</taxon>
        <taxon>Pseudomonadota</taxon>
        <taxon>Gammaproteobacteria</taxon>
        <taxon>Oceanospirillales</taxon>
        <taxon>Balneatrichaceae</taxon>
        <taxon>Balneatrix</taxon>
    </lineage>
</organism>
<feature type="DNA-binding region" description="H-T-H motif" evidence="4">
    <location>
        <begin position="27"/>
        <end position="46"/>
    </location>
</feature>
<dbReference type="Pfam" id="PF00440">
    <property type="entry name" value="TetR_N"/>
    <property type="match status" value="1"/>
</dbReference>
<feature type="domain" description="HTH tetR-type" evidence="5">
    <location>
        <begin position="6"/>
        <end position="64"/>
    </location>
</feature>
<keyword evidence="1" id="KW-0805">Transcription regulation</keyword>
<dbReference type="InterPro" id="IPR001647">
    <property type="entry name" value="HTH_TetR"/>
</dbReference>
<evidence type="ECO:0000256" key="3">
    <source>
        <dbReference type="ARBA" id="ARBA00023163"/>
    </source>
</evidence>
<proteinExistence type="predicted"/>
<accession>A0ABV5ZFG5</accession>
<keyword evidence="7" id="KW-1185">Reference proteome</keyword>
<gene>
    <name evidence="6" type="ORF">ACFFLH_16575</name>
</gene>
<reference evidence="6 7" key="1">
    <citation type="submission" date="2024-09" db="EMBL/GenBank/DDBJ databases">
        <authorList>
            <person name="Sun Q."/>
            <person name="Mori K."/>
        </authorList>
    </citation>
    <scope>NUCLEOTIDE SEQUENCE [LARGE SCALE GENOMIC DNA]</scope>
    <source>
        <strain evidence="6 7">ATCC 51285</strain>
    </source>
</reference>
<dbReference type="InterPro" id="IPR036271">
    <property type="entry name" value="Tet_transcr_reg_TetR-rel_C_sf"/>
</dbReference>
<dbReference type="SUPFAM" id="SSF48498">
    <property type="entry name" value="Tetracyclin repressor-like, C-terminal domain"/>
    <property type="match status" value="1"/>
</dbReference>
<evidence type="ECO:0000313" key="6">
    <source>
        <dbReference type="EMBL" id="MFB9888032.1"/>
    </source>
</evidence>
<evidence type="ECO:0000256" key="1">
    <source>
        <dbReference type="ARBA" id="ARBA00023015"/>
    </source>
</evidence>
<dbReference type="Proteomes" id="UP001589628">
    <property type="component" value="Unassembled WGS sequence"/>
</dbReference>
<name>A0ABV5ZFG5_9GAMM</name>
<dbReference type="PANTHER" id="PTHR30055">
    <property type="entry name" value="HTH-TYPE TRANSCRIPTIONAL REGULATOR RUTR"/>
    <property type="match status" value="1"/>
</dbReference>
<evidence type="ECO:0000313" key="7">
    <source>
        <dbReference type="Proteomes" id="UP001589628"/>
    </source>
</evidence>
<dbReference type="PROSITE" id="PS50977">
    <property type="entry name" value="HTH_TETR_2"/>
    <property type="match status" value="1"/>
</dbReference>
<keyword evidence="2 4" id="KW-0238">DNA-binding</keyword>
<evidence type="ECO:0000256" key="2">
    <source>
        <dbReference type="ARBA" id="ARBA00023125"/>
    </source>
</evidence>
<dbReference type="RefSeq" id="WP_027312959.1">
    <property type="nucleotide sequence ID" value="NZ_JBHLZN010000008.1"/>
</dbReference>
<dbReference type="EMBL" id="JBHLZN010000008">
    <property type="protein sequence ID" value="MFB9888032.1"/>
    <property type="molecule type" value="Genomic_DNA"/>
</dbReference>
<dbReference type="PANTHER" id="PTHR30055:SF234">
    <property type="entry name" value="HTH-TYPE TRANSCRIPTIONAL REGULATOR BETI"/>
    <property type="match status" value="1"/>
</dbReference>
<protein>
    <submittedName>
        <fullName evidence="6">TetR/AcrR family transcriptional regulator</fullName>
    </submittedName>
</protein>
<keyword evidence="3" id="KW-0804">Transcription</keyword>
<evidence type="ECO:0000256" key="4">
    <source>
        <dbReference type="PROSITE-ProRule" id="PRU00335"/>
    </source>
</evidence>
<evidence type="ECO:0000259" key="5">
    <source>
        <dbReference type="PROSITE" id="PS50977"/>
    </source>
</evidence>
<sequence length="187" mass="21360">MDARILKSRKALLDAALTLLLRNPAASLKEIAEFAQVGRATLYRHFDSRESLVQALALQCLEDVERVIDPIRRQALAPEQILRQLFEALIPLGDRYHFLLSLWEVAEQDPAFKRLYQQQLQRLSQLLDNAKATGTIRQDLDTEWLVTAIDSLLYAAWWQQGMHPGKADHYTRALLVTLFEGIGNRPA</sequence>
<dbReference type="SUPFAM" id="SSF46689">
    <property type="entry name" value="Homeodomain-like"/>
    <property type="match status" value="1"/>
</dbReference>